<feature type="compositionally biased region" description="Acidic residues" evidence="1">
    <location>
        <begin position="125"/>
        <end position="135"/>
    </location>
</feature>
<feature type="region of interest" description="Disordered" evidence="1">
    <location>
        <begin position="93"/>
        <end position="135"/>
    </location>
</feature>
<evidence type="ECO:0000313" key="2">
    <source>
        <dbReference type="EMBL" id="CAK0797428.1"/>
    </source>
</evidence>
<feature type="compositionally biased region" description="Low complexity" evidence="1">
    <location>
        <begin position="93"/>
        <end position="117"/>
    </location>
</feature>
<keyword evidence="3" id="KW-1185">Reference proteome</keyword>
<evidence type="ECO:0000256" key="1">
    <source>
        <dbReference type="SAM" id="MobiDB-lite"/>
    </source>
</evidence>
<evidence type="ECO:0008006" key="4">
    <source>
        <dbReference type="Google" id="ProtNLM"/>
    </source>
</evidence>
<proteinExistence type="predicted"/>
<dbReference type="Proteomes" id="UP001189429">
    <property type="component" value="Unassembled WGS sequence"/>
</dbReference>
<evidence type="ECO:0000313" key="3">
    <source>
        <dbReference type="Proteomes" id="UP001189429"/>
    </source>
</evidence>
<organism evidence="2 3">
    <name type="scientific">Prorocentrum cordatum</name>
    <dbReference type="NCBI Taxonomy" id="2364126"/>
    <lineage>
        <taxon>Eukaryota</taxon>
        <taxon>Sar</taxon>
        <taxon>Alveolata</taxon>
        <taxon>Dinophyceae</taxon>
        <taxon>Prorocentrales</taxon>
        <taxon>Prorocentraceae</taxon>
        <taxon>Prorocentrum</taxon>
    </lineage>
</organism>
<reference evidence="2" key="1">
    <citation type="submission" date="2023-10" db="EMBL/GenBank/DDBJ databases">
        <authorList>
            <person name="Chen Y."/>
            <person name="Shah S."/>
            <person name="Dougan E. K."/>
            <person name="Thang M."/>
            <person name="Chan C."/>
        </authorList>
    </citation>
    <scope>NUCLEOTIDE SEQUENCE [LARGE SCALE GENOMIC DNA]</scope>
</reference>
<dbReference type="EMBL" id="CAUYUJ010001746">
    <property type="protein sequence ID" value="CAK0797428.1"/>
    <property type="molecule type" value="Genomic_DNA"/>
</dbReference>
<gene>
    <name evidence="2" type="ORF">PCOR1329_LOCUS6509</name>
</gene>
<accession>A0ABN9PZF9</accession>
<name>A0ABN9PZF9_9DINO</name>
<sequence length="221" mass="22645">MSSLQFDNWWVITLSQTFTFSFDARARPGAGAYPRSRLLAAAGAGAAAALLVLGASAAPLGDVGSRDPRCASGQCRSSSSRSLDATLRLKAARPAATRPAARVPASGGAAPPARASGLDTRVTTDGEESTTDGEESTTAAVDEEAMTTVVDEEAATTEMWFMNRLEGESCGWWGSKETYKGECAPGLRCAPQQEAAEGAPNVCVSDQGASGAAPPAEDAVV</sequence>
<protein>
    <recommendedName>
        <fullName evidence="4">Cellulase</fullName>
    </recommendedName>
</protein>
<comment type="caution">
    <text evidence="2">The sequence shown here is derived from an EMBL/GenBank/DDBJ whole genome shotgun (WGS) entry which is preliminary data.</text>
</comment>